<feature type="region of interest" description="Disordered" evidence="1">
    <location>
        <begin position="61"/>
        <end position="96"/>
    </location>
</feature>
<gene>
    <name evidence="2" type="ORF">FB381_2635</name>
</gene>
<evidence type="ECO:0000256" key="1">
    <source>
        <dbReference type="SAM" id="MobiDB-lite"/>
    </source>
</evidence>
<comment type="caution">
    <text evidence="2">The sequence shown here is derived from an EMBL/GenBank/DDBJ whole genome shotgun (WGS) entry which is preliminary data.</text>
</comment>
<dbReference type="AlphaFoldDB" id="A0A543A818"/>
<feature type="compositionally biased region" description="Low complexity" evidence="1">
    <location>
        <begin position="73"/>
        <end position="96"/>
    </location>
</feature>
<keyword evidence="3" id="KW-1185">Reference proteome</keyword>
<organism evidence="2 3">
    <name type="scientific">Nocardioides albertanoniae</name>
    <dbReference type="NCBI Taxonomy" id="1175486"/>
    <lineage>
        <taxon>Bacteria</taxon>
        <taxon>Bacillati</taxon>
        <taxon>Actinomycetota</taxon>
        <taxon>Actinomycetes</taxon>
        <taxon>Propionibacteriales</taxon>
        <taxon>Nocardioidaceae</taxon>
        <taxon>Nocardioides</taxon>
    </lineage>
</organism>
<accession>A0A543A818</accession>
<dbReference type="OrthoDB" id="4883460at2"/>
<evidence type="ECO:0000313" key="3">
    <source>
        <dbReference type="Proteomes" id="UP000320209"/>
    </source>
</evidence>
<protein>
    <submittedName>
        <fullName evidence="2">Uncharacterized protein</fullName>
    </submittedName>
</protein>
<name>A0A543A818_9ACTN</name>
<dbReference type="RefSeq" id="WP_141780689.1">
    <property type="nucleotide sequence ID" value="NZ_VFOV01000001.1"/>
</dbReference>
<dbReference type="Proteomes" id="UP000320209">
    <property type="component" value="Unassembled WGS sequence"/>
</dbReference>
<dbReference type="EMBL" id="VFOV01000001">
    <property type="protein sequence ID" value="TQL68738.1"/>
    <property type="molecule type" value="Genomic_DNA"/>
</dbReference>
<proteinExistence type="predicted"/>
<reference evidence="2 3" key="1">
    <citation type="submission" date="2019-06" db="EMBL/GenBank/DDBJ databases">
        <title>Sequencing the genomes of 1000 actinobacteria strains.</title>
        <authorList>
            <person name="Klenk H.-P."/>
        </authorList>
    </citation>
    <scope>NUCLEOTIDE SEQUENCE [LARGE SCALE GENOMIC DNA]</scope>
    <source>
        <strain evidence="2 3">DSM 25218</strain>
    </source>
</reference>
<sequence>MSEQHFDEVPAPAATSSHTGVARVDAVLETLDRLDELPLEEHVGVFETAHTELRRALDPETQAHDAMARVAGAASQQAPSQHAQPQQAQSQPTDQS</sequence>
<evidence type="ECO:0000313" key="2">
    <source>
        <dbReference type="EMBL" id="TQL68738.1"/>
    </source>
</evidence>
<feature type="region of interest" description="Disordered" evidence="1">
    <location>
        <begin position="1"/>
        <end position="22"/>
    </location>
</feature>